<dbReference type="EMBL" id="JAUSVL010000001">
    <property type="protein sequence ID" value="MDQ0289856.1"/>
    <property type="molecule type" value="Genomic_DNA"/>
</dbReference>
<dbReference type="Proteomes" id="UP001238163">
    <property type="component" value="Unassembled WGS sequence"/>
</dbReference>
<keyword evidence="3" id="KW-0472">Membrane</keyword>
<keyword evidence="3" id="KW-1133">Transmembrane helix</keyword>
<dbReference type="AlphaFoldDB" id="A0AAE4ANP0"/>
<feature type="transmembrane region" description="Helical" evidence="3">
    <location>
        <begin position="32"/>
        <end position="53"/>
    </location>
</feature>
<sequence length="207" mass="22747">MTPHQYQLIAVLLLIIFVPLSRLLYSLWKSIACVVIATAAWAYLGFSVLLQWFDRTGRAQSEKGFAIWCIVVFGGIALIAFIADLPAKIEDYRSRQQRRKDRSRQVGRHLTSDDTGRLSAEEVSTKLRKMAEAQAAQTQATADAATATAAATPSVNMTRPITSADADDMKAELASLRNEVARKDRLIAQLTEALMQQQGALPGNSPK</sequence>
<keyword evidence="1" id="KW-0175">Coiled coil</keyword>
<feature type="compositionally biased region" description="Basic residues" evidence="2">
    <location>
        <begin position="95"/>
        <end position="107"/>
    </location>
</feature>
<protein>
    <submittedName>
        <fullName evidence="4">Uncharacterized protein</fullName>
    </submittedName>
</protein>
<feature type="transmembrane region" description="Helical" evidence="3">
    <location>
        <begin position="6"/>
        <end position="25"/>
    </location>
</feature>
<reference evidence="4" key="1">
    <citation type="submission" date="2023-07" db="EMBL/GenBank/DDBJ databases">
        <title>Genomic Encyclopedia of Type Strains, Phase IV (KMG-IV): sequencing the most valuable type-strain genomes for metagenomic binning, comparative biology and taxonomic classification.</title>
        <authorList>
            <person name="Goeker M."/>
        </authorList>
    </citation>
    <scope>NUCLEOTIDE SEQUENCE</scope>
    <source>
        <strain evidence="4">DSM 24202</strain>
    </source>
</reference>
<dbReference type="RefSeq" id="WP_307261300.1">
    <property type="nucleotide sequence ID" value="NZ_JAUSVL010000001.1"/>
</dbReference>
<organism evidence="4 5">
    <name type="scientific">Oligosphaera ethanolica</name>
    <dbReference type="NCBI Taxonomy" id="760260"/>
    <lineage>
        <taxon>Bacteria</taxon>
        <taxon>Pseudomonadati</taxon>
        <taxon>Lentisphaerota</taxon>
        <taxon>Oligosphaeria</taxon>
        <taxon>Oligosphaerales</taxon>
        <taxon>Oligosphaeraceae</taxon>
        <taxon>Oligosphaera</taxon>
    </lineage>
</organism>
<comment type="caution">
    <text evidence="4">The sequence shown here is derived from an EMBL/GenBank/DDBJ whole genome shotgun (WGS) entry which is preliminary data.</text>
</comment>
<evidence type="ECO:0000256" key="1">
    <source>
        <dbReference type="SAM" id="Coils"/>
    </source>
</evidence>
<feature type="coiled-coil region" evidence="1">
    <location>
        <begin position="166"/>
        <end position="193"/>
    </location>
</feature>
<keyword evidence="5" id="KW-1185">Reference proteome</keyword>
<evidence type="ECO:0000313" key="4">
    <source>
        <dbReference type="EMBL" id="MDQ0289856.1"/>
    </source>
</evidence>
<proteinExistence type="predicted"/>
<feature type="compositionally biased region" description="Basic and acidic residues" evidence="2">
    <location>
        <begin position="110"/>
        <end position="123"/>
    </location>
</feature>
<keyword evidence="3" id="KW-0812">Transmembrane</keyword>
<evidence type="ECO:0000256" key="2">
    <source>
        <dbReference type="SAM" id="MobiDB-lite"/>
    </source>
</evidence>
<feature type="transmembrane region" description="Helical" evidence="3">
    <location>
        <begin position="65"/>
        <end position="85"/>
    </location>
</feature>
<evidence type="ECO:0000256" key="3">
    <source>
        <dbReference type="SAM" id="Phobius"/>
    </source>
</evidence>
<name>A0AAE4ANP0_9BACT</name>
<feature type="region of interest" description="Disordered" evidence="2">
    <location>
        <begin position="94"/>
        <end position="123"/>
    </location>
</feature>
<accession>A0AAE4ANP0</accession>
<evidence type="ECO:0000313" key="5">
    <source>
        <dbReference type="Proteomes" id="UP001238163"/>
    </source>
</evidence>
<gene>
    <name evidence="4" type="ORF">J3R75_001963</name>
</gene>